<name>A0ABV8I1G7_9ACTN</name>
<gene>
    <name evidence="1" type="ORF">ACFO3J_33450</name>
</gene>
<evidence type="ECO:0000313" key="2">
    <source>
        <dbReference type="Proteomes" id="UP001595765"/>
    </source>
</evidence>
<evidence type="ECO:0000313" key="1">
    <source>
        <dbReference type="EMBL" id="MFC4036314.1"/>
    </source>
</evidence>
<evidence type="ECO:0008006" key="3">
    <source>
        <dbReference type="Google" id="ProtNLM"/>
    </source>
</evidence>
<dbReference type="EMBL" id="JBHSBB010000048">
    <property type="protein sequence ID" value="MFC4036314.1"/>
    <property type="molecule type" value="Genomic_DNA"/>
</dbReference>
<sequence>MVESLTLGDWRPASFLVVAQLGTTVEDLENLAFGVELDEVHGEHTAVVRLPAGLVFCLAATPGTPLGGFALLCGDPEGMGWEEALDVFLSQTSFELSAVTWVPGDEPEGT</sequence>
<dbReference type="Proteomes" id="UP001595765">
    <property type="component" value="Unassembled WGS sequence"/>
</dbReference>
<comment type="caution">
    <text evidence="1">The sequence shown here is derived from an EMBL/GenBank/DDBJ whole genome shotgun (WGS) entry which is preliminary data.</text>
</comment>
<organism evidence="1 2">
    <name type="scientific">Streptomyces polygonati</name>
    <dbReference type="NCBI Taxonomy" id="1617087"/>
    <lineage>
        <taxon>Bacteria</taxon>
        <taxon>Bacillati</taxon>
        <taxon>Actinomycetota</taxon>
        <taxon>Actinomycetes</taxon>
        <taxon>Kitasatosporales</taxon>
        <taxon>Streptomycetaceae</taxon>
        <taxon>Streptomyces</taxon>
    </lineage>
</organism>
<accession>A0ABV8I1G7</accession>
<keyword evidence="2" id="KW-1185">Reference proteome</keyword>
<dbReference type="RefSeq" id="WP_386437804.1">
    <property type="nucleotide sequence ID" value="NZ_JBHSBB010000048.1"/>
</dbReference>
<reference evidence="2" key="1">
    <citation type="journal article" date="2019" name="Int. J. Syst. Evol. Microbiol.">
        <title>The Global Catalogue of Microorganisms (GCM) 10K type strain sequencing project: providing services to taxonomists for standard genome sequencing and annotation.</title>
        <authorList>
            <consortium name="The Broad Institute Genomics Platform"/>
            <consortium name="The Broad Institute Genome Sequencing Center for Infectious Disease"/>
            <person name="Wu L."/>
            <person name="Ma J."/>
        </authorList>
    </citation>
    <scope>NUCLEOTIDE SEQUENCE [LARGE SCALE GENOMIC DNA]</scope>
    <source>
        <strain evidence="2">CGMCC 4.7237</strain>
    </source>
</reference>
<proteinExistence type="predicted"/>
<protein>
    <recommendedName>
        <fullName evidence="3">SMI1/KNR4 family protein</fullName>
    </recommendedName>
</protein>